<evidence type="ECO:0000256" key="6">
    <source>
        <dbReference type="ARBA" id="ARBA00022692"/>
    </source>
</evidence>
<comment type="subcellular location">
    <subcellularLocation>
        <location evidence="1 12">Endoplasmic reticulum membrane</location>
        <topology evidence="1 12">Multi-pass membrane protein</topology>
    </subcellularLocation>
</comment>
<reference evidence="13" key="1">
    <citation type="submission" date="2015-04" db="UniProtKB">
        <authorList>
            <consortium name="EnsemblPlants"/>
        </authorList>
    </citation>
    <scope>IDENTIFICATION</scope>
</reference>
<evidence type="ECO:0000313" key="13">
    <source>
        <dbReference type="EnsemblPlants" id="OMERI03G30870.1"/>
    </source>
</evidence>
<feature type="transmembrane region" description="Helical" evidence="12">
    <location>
        <begin position="68"/>
        <end position="88"/>
    </location>
</feature>
<evidence type="ECO:0000256" key="9">
    <source>
        <dbReference type="ARBA" id="ARBA00023136"/>
    </source>
</evidence>
<evidence type="ECO:0000256" key="11">
    <source>
        <dbReference type="ARBA" id="ARBA00048899"/>
    </source>
</evidence>
<evidence type="ECO:0000256" key="5">
    <source>
        <dbReference type="ARBA" id="ARBA00022679"/>
    </source>
</evidence>
<keyword evidence="6 12" id="KW-0812">Transmembrane</keyword>
<dbReference type="AlphaFoldDB" id="A0A0E0D6M9"/>
<dbReference type="InterPro" id="IPR005599">
    <property type="entry name" value="GPI_mannosylTrfase"/>
</dbReference>
<keyword evidence="8 12" id="KW-1133">Transmembrane helix</keyword>
<name>A0A0E0D6M9_9ORYZ</name>
<evidence type="ECO:0000256" key="10">
    <source>
        <dbReference type="ARBA" id="ARBA00044721"/>
    </source>
</evidence>
<feature type="transmembrane region" description="Helical" evidence="12">
    <location>
        <begin position="156"/>
        <end position="173"/>
    </location>
</feature>
<feature type="transmembrane region" description="Helical" evidence="12">
    <location>
        <begin position="180"/>
        <end position="200"/>
    </location>
</feature>
<dbReference type="PANTHER" id="PTHR22760:SF1">
    <property type="entry name" value="DOL-P-MAN:MAN(7)GLCNAC(2)-PP-DOL ALPHA-1,6-MANNOSYLTRANSFERASE"/>
    <property type="match status" value="1"/>
</dbReference>
<proteinExistence type="inferred from homology"/>
<protein>
    <recommendedName>
        <fullName evidence="12">Mannosyltransferase</fullName>
        <ecNumber evidence="12">2.4.1.-</ecNumber>
    </recommendedName>
</protein>
<keyword evidence="14" id="KW-1185">Reference proteome</keyword>
<reference evidence="13" key="2">
    <citation type="submission" date="2018-05" db="EMBL/GenBank/DDBJ databases">
        <title>OmerRS3 (Oryza meridionalis Reference Sequence Version 3).</title>
        <authorList>
            <person name="Zhang J."/>
            <person name="Kudrna D."/>
            <person name="Lee S."/>
            <person name="Talag J."/>
            <person name="Welchert J."/>
            <person name="Wing R.A."/>
        </authorList>
    </citation>
    <scope>NUCLEOTIDE SEQUENCE [LARGE SCALE GENOMIC DNA]</scope>
    <source>
        <strain evidence="13">cv. OR44</strain>
    </source>
</reference>
<keyword evidence="7 12" id="KW-0256">Endoplasmic reticulum</keyword>
<evidence type="ECO:0000256" key="12">
    <source>
        <dbReference type="RuleBase" id="RU363075"/>
    </source>
</evidence>
<evidence type="ECO:0000256" key="3">
    <source>
        <dbReference type="ARBA" id="ARBA00007063"/>
    </source>
</evidence>
<dbReference type="STRING" id="40149.A0A0E0D6M9"/>
<comment type="catalytic activity">
    <reaction evidence="11">
        <text>an alpha-D-Man-(1-&gt;2)-alpha-D-Man-(1-&gt;2)-alpha-D-Man-(1-&gt;3)-[alpha-D-Man-(1-&gt;2)-alpha-D-Man-(1-&gt;3)-alpha-D-Man-(1-&gt;6)]-beta-D-Man-(1-&gt;4)-beta-D-GlcNAc-(1-&gt;4)-alpha-D-GlcNAc-diphospho-di-trans,poly-cis-dolichol + a di-trans,poly-cis-dolichyl beta-D-mannosyl phosphate = an alpha-D-Man-(1-&gt;2)-alpha-D-Man-(1-&gt;2)-alpha-D-Man-(1-&gt;3)-[alpha-D-Man-(1-&gt;2)-alpha-D-Man-(1-&gt;3)-[alpha-D-Man-(1-&gt;6)]-alpha-D-Man-(1-&gt;6)]-beta-D-Man-(1-&gt;4)-beta-D-GlcNAc-(1-&gt;4)-alpha-D-GlcNAc-diphospho-di-trans,poly-cis-dolichol + a di-trans,poly-cis-dolichyl phosphate + H(+)</text>
        <dbReference type="Rhea" id="RHEA:29535"/>
        <dbReference type="Rhea" id="RHEA-COMP:19498"/>
        <dbReference type="Rhea" id="RHEA-COMP:19501"/>
        <dbReference type="Rhea" id="RHEA-COMP:19518"/>
        <dbReference type="Rhea" id="RHEA-COMP:19519"/>
        <dbReference type="ChEBI" id="CHEBI:15378"/>
        <dbReference type="ChEBI" id="CHEBI:57683"/>
        <dbReference type="ChEBI" id="CHEBI:58211"/>
        <dbReference type="ChEBI" id="CHEBI:132517"/>
        <dbReference type="ChEBI" id="CHEBI:132519"/>
        <dbReference type="EC" id="2.4.1.260"/>
    </reaction>
    <physiologicalReaction direction="left-to-right" evidence="11">
        <dbReference type="Rhea" id="RHEA:29536"/>
    </physiologicalReaction>
</comment>
<keyword evidence="4 12" id="KW-0328">Glycosyltransferase</keyword>
<comment type="pathway">
    <text evidence="2">Protein modification; protein glycosylation.</text>
</comment>
<dbReference type="GO" id="GO:0005789">
    <property type="term" value="C:endoplasmic reticulum membrane"/>
    <property type="evidence" value="ECO:0007669"/>
    <property type="project" value="UniProtKB-SubCell"/>
</dbReference>
<dbReference type="GO" id="GO:0052917">
    <property type="term" value="F:dol-P-Man:Man(7)GlcNAc(2)-PP-Dol alpha-1,6-mannosyltransferase activity"/>
    <property type="evidence" value="ECO:0007669"/>
    <property type="project" value="UniProtKB-EC"/>
</dbReference>
<organism evidence="13">
    <name type="scientific">Oryza meridionalis</name>
    <dbReference type="NCBI Taxonomy" id="40149"/>
    <lineage>
        <taxon>Eukaryota</taxon>
        <taxon>Viridiplantae</taxon>
        <taxon>Streptophyta</taxon>
        <taxon>Embryophyta</taxon>
        <taxon>Tracheophyta</taxon>
        <taxon>Spermatophyta</taxon>
        <taxon>Magnoliopsida</taxon>
        <taxon>Liliopsida</taxon>
        <taxon>Poales</taxon>
        <taxon>Poaceae</taxon>
        <taxon>BOP clade</taxon>
        <taxon>Oryzoideae</taxon>
        <taxon>Oryzeae</taxon>
        <taxon>Oryzinae</taxon>
        <taxon>Oryza</taxon>
    </lineage>
</organism>
<evidence type="ECO:0000256" key="8">
    <source>
        <dbReference type="ARBA" id="ARBA00022989"/>
    </source>
</evidence>
<dbReference type="Gramene" id="OMERI03G30870.1">
    <property type="protein sequence ID" value="OMERI03G30870.1"/>
    <property type="gene ID" value="OMERI03G30870"/>
</dbReference>
<keyword evidence="9 12" id="KW-0472">Membrane</keyword>
<dbReference type="GO" id="GO:0036503">
    <property type="term" value="P:ERAD pathway"/>
    <property type="evidence" value="ECO:0007669"/>
    <property type="project" value="EnsemblPlants"/>
</dbReference>
<evidence type="ECO:0000256" key="7">
    <source>
        <dbReference type="ARBA" id="ARBA00022824"/>
    </source>
</evidence>
<evidence type="ECO:0000256" key="1">
    <source>
        <dbReference type="ARBA" id="ARBA00004477"/>
    </source>
</evidence>
<dbReference type="Pfam" id="PF03901">
    <property type="entry name" value="Glyco_transf_22"/>
    <property type="match status" value="1"/>
</dbReference>
<comment type="function">
    <text evidence="10">Mannosyltransferase that operates in the biosynthetic pathway of dolichol-linked oligosaccharides, the glycan precursors employed in protein asparagine (N)-glycosylation. The assembly of dolichol-linked oligosaccharides begins on the cytosolic side of the endoplasmic reticulum membrane and finishes in its lumen. The sequential addition of sugars to dolichol pyrophosphate produces dolichol-linked oligosaccharides containing fourteen sugars, including two GlcNAcs, nine mannoses and three glucoses. Once assembled, the oligosaccharide is transferred from the lipid to nascent proteins by oligosaccharyltransferases. In the lumen of the endoplasmic reticulum, adds the eighth mannose residue in an alpha-1,6 linkage onto Man(7)GlcNAc(2)-PP-dolichol to produce Man(8)GlcNAc(2)-PP-dolichol.</text>
</comment>
<feature type="transmembrane region" description="Helical" evidence="12">
    <location>
        <begin position="212"/>
        <end position="234"/>
    </location>
</feature>
<evidence type="ECO:0000256" key="4">
    <source>
        <dbReference type="ARBA" id="ARBA00022676"/>
    </source>
</evidence>
<evidence type="ECO:0000256" key="2">
    <source>
        <dbReference type="ARBA" id="ARBA00004922"/>
    </source>
</evidence>
<feature type="transmembrane region" description="Helical" evidence="12">
    <location>
        <begin position="20"/>
        <end position="38"/>
    </location>
</feature>
<dbReference type="GO" id="GO:0018279">
    <property type="term" value="P:protein N-linked glycosylation via asparagine"/>
    <property type="evidence" value="ECO:0007669"/>
    <property type="project" value="EnsemblPlants"/>
</dbReference>
<feature type="transmembrane region" description="Helical" evidence="12">
    <location>
        <begin position="94"/>
        <end position="111"/>
    </location>
</feature>
<dbReference type="UniPathway" id="UPA00378"/>
<accession>A0A0E0D6M9</accession>
<dbReference type="PANTHER" id="PTHR22760">
    <property type="entry name" value="GLYCOSYLTRANSFERASE"/>
    <property type="match status" value="1"/>
</dbReference>
<dbReference type="EC" id="2.4.1.-" evidence="12"/>
<dbReference type="Proteomes" id="UP000008021">
    <property type="component" value="Chromosome 3"/>
</dbReference>
<dbReference type="HOGENOM" id="CLU_008917_0_0_1"/>
<dbReference type="EnsemblPlants" id="OMERI03G30870.1">
    <property type="protein sequence ID" value="OMERI03G30870.1"/>
    <property type="gene ID" value="OMERI03G30870"/>
</dbReference>
<sequence>MAPPRPSPAARLLREYGWDLLLGSIAAFYAVMVPYTKVEESFNVQAMHDILYHNYHIEKYDHLEFPGVVPRSFIGALVVSAISSPAVFVMHLCHVPKVYGLLAVNLTYYFWFKGNHRRTLQALIVAAVIFRCDMILLLGTIGLALLLVGALLDRRIVPFILPVFSFVVLYSKLPHKELRFIMASIPMLNVSASLAASRVYNNRKKTGWKLLYVLMIGGFLSSLGYSGVTFMASYNNYPGGYALKALHEADSVMKDKFVHIDAFTAMSGVSRFCESEYPWSEHRHISGYECLFAVDGFSRAKIQPRIPPLSLVKEPKVFAHGNTRDPDILSLNWPGCP</sequence>
<keyword evidence="5" id="KW-0808">Transferase</keyword>
<feature type="transmembrane region" description="Helical" evidence="12">
    <location>
        <begin position="123"/>
        <end position="150"/>
    </location>
</feature>
<evidence type="ECO:0000313" key="14">
    <source>
        <dbReference type="Proteomes" id="UP000008021"/>
    </source>
</evidence>
<comment type="similarity">
    <text evidence="3 12">Belongs to the glycosyltransferase 22 family.</text>
</comment>